<protein>
    <submittedName>
        <fullName evidence="1">Uncharacterized protein</fullName>
    </submittedName>
</protein>
<evidence type="ECO:0000313" key="2">
    <source>
        <dbReference type="Proteomes" id="UP001172083"/>
    </source>
</evidence>
<gene>
    <name evidence="1" type="ORF">QQ020_25860</name>
</gene>
<reference evidence="1" key="1">
    <citation type="submission" date="2023-06" db="EMBL/GenBank/DDBJ databases">
        <title>Genomic of Agaribacillus aureum.</title>
        <authorList>
            <person name="Wang G."/>
        </authorList>
    </citation>
    <scope>NUCLEOTIDE SEQUENCE</scope>
    <source>
        <strain evidence="1">BMA12</strain>
    </source>
</reference>
<name>A0ABT8LCM1_9BACT</name>
<keyword evidence="2" id="KW-1185">Reference proteome</keyword>
<proteinExistence type="predicted"/>
<sequence length="55" mass="6197">MVKPVFNNNPVIIDWSIDTKDIDNVLRIESAGSLNENDVINLVRSCGFFCEVLND</sequence>
<organism evidence="1 2">
    <name type="scientific">Agaribacillus aureus</name>
    <dbReference type="NCBI Taxonomy" id="3051825"/>
    <lineage>
        <taxon>Bacteria</taxon>
        <taxon>Pseudomonadati</taxon>
        <taxon>Bacteroidota</taxon>
        <taxon>Cytophagia</taxon>
        <taxon>Cytophagales</taxon>
        <taxon>Splendidivirgaceae</taxon>
        <taxon>Agaribacillus</taxon>
    </lineage>
</organism>
<dbReference type="EMBL" id="JAUJEB010000006">
    <property type="protein sequence ID" value="MDN5215530.1"/>
    <property type="molecule type" value="Genomic_DNA"/>
</dbReference>
<dbReference type="RefSeq" id="WP_346760859.1">
    <property type="nucleotide sequence ID" value="NZ_JAUJEB010000006.1"/>
</dbReference>
<evidence type="ECO:0000313" key="1">
    <source>
        <dbReference type="EMBL" id="MDN5215530.1"/>
    </source>
</evidence>
<comment type="caution">
    <text evidence="1">The sequence shown here is derived from an EMBL/GenBank/DDBJ whole genome shotgun (WGS) entry which is preliminary data.</text>
</comment>
<dbReference type="Proteomes" id="UP001172083">
    <property type="component" value="Unassembled WGS sequence"/>
</dbReference>
<accession>A0ABT8LCM1</accession>